<reference evidence="3" key="1">
    <citation type="submission" date="2018-05" db="EMBL/GenBank/DDBJ databases">
        <authorList>
            <person name="Lanie J.A."/>
            <person name="Ng W.-L."/>
            <person name="Kazmierczak K.M."/>
            <person name="Andrzejewski T.M."/>
            <person name="Davidsen T.M."/>
            <person name="Wayne K.J."/>
            <person name="Tettelin H."/>
            <person name="Glass J.I."/>
            <person name="Rusch D."/>
            <person name="Podicherti R."/>
            <person name="Tsui H.-C.T."/>
            <person name="Winkler M.E."/>
        </authorList>
    </citation>
    <scope>NUCLEOTIDE SEQUENCE</scope>
</reference>
<evidence type="ECO:0000256" key="2">
    <source>
        <dbReference type="ARBA" id="ARBA00023002"/>
    </source>
</evidence>
<comment type="similarity">
    <text evidence="1">Belongs to the short-chain dehydrogenases/reductases (SDR) family.</text>
</comment>
<gene>
    <name evidence="3" type="ORF">METZ01_LOCUS64845</name>
</gene>
<evidence type="ECO:0000313" key="3">
    <source>
        <dbReference type="EMBL" id="SVA11991.1"/>
    </source>
</evidence>
<dbReference type="InterPro" id="IPR002347">
    <property type="entry name" value="SDR_fam"/>
</dbReference>
<protein>
    <recommendedName>
        <fullName evidence="4">SDR family oxidoreductase</fullName>
    </recommendedName>
</protein>
<dbReference type="InterPro" id="IPR036291">
    <property type="entry name" value="NAD(P)-bd_dom_sf"/>
</dbReference>
<dbReference type="Pfam" id="PF13561">
    <property type="entry name" value="adh_short_C2"/>
    <property type="match status" value="1"/>
</dbReference>
<dbReference type="PRINTS" id="PR00080">
    <property type="entry name" value="SDRFAMILY"/>
</dbReference>
<dbReference type="EMBL" id="UINC01004125">
    <property type="protein sequence ID" value="SVA11991.1"/>
    <property type="molecule type" value="Genomic_DNA"/>
</dbReference>
<accession>A0A381T8Y8</accession>
<evidence type="ECO:0000256" key="1">
    <source>
        <dbReference type="ARBA" id="ARBA00006484"/>
    </source>
</evidence>
<evidence type="ECO:0008006" key="4">
    <source>
        <dbReference type="Google" id="ProtNLM"/>
    </source>
</evidence>
<dbReference type="Gene3D" id="3.40.50.720">
    <property type="entry name" value="NAD(P)-binding Rossmann-like Domain"/>
    <property type="match status" value="1"/>
</dbReference>
<dbReference type="PANTHER" id="PTHR43639:SF1">
    <property type="entry name" value="SHORT-CHAIN DEHYDROGENASE_REDUCTASE FAMILY PROTEIN"/>
    <property type="match status" value="1"/>
</dbReference>
<name>A0A381T8Y8_9ZZZZ</name>
<dbReference type="PRINTS" id="PR00081">
    <property type="entry name" value="GDHRDH"/>
</dbReference>
<organism evidence="3">
    <name type="scientific">marine metagenome</name>
    <dbReference type="NCBI Taxonomy" id="408172"/>
    <lineage>
        <taxon>unclassified sequences</taxon>
        <taxon>metagenomes</taxon>
        <taxon>ecological metagenomes</taxon>
    </lineage>
</organism>
<keyword evidence="2" id="KW-0560">Oxidoreductase</keyword>
<dbReference type="GO" id="GO:0016491">
    <property type="term" value="F:oxidoreductase activity"/>
    <property type="evidence" value="ECO:0007669"/>
    <property type="project" value="UniProtKB-KW"/>
</dbReference>
<sequence>MSTPDGWDLTGKKAVISADRRGWTKFFSSALAEAGADVAIIGSENSDMEEAGNKASGYGRKVITQTTNLMSKTSIDKSIQSINDDFGTIDILVNNAKVNFGKRFEEVTESEFDNLMDFNLKSMFLTCQSVGRTMLKNKRGRIVNMTSDLAVRGLWNSVVPCASEGAIHQLTSSLALEWGRDGIRVNGIGAGWLSTKEKSDPSEPDLLERYIPSRRKGHPNELTQMLVYLSSDSCGFVNGQTIFIDGGALAHA</sequence>
<dbReference type="AlphaFoldDB" id="A0A381T8Y8"/>
<dbReference type="SUPFAM" id="SSF51735">
    <property type="entry name" value="NAD(P)-binding Rossmann-fold domains"/>
    <property type="match status" value="1"/>
</dbReference>
<dbReference type="PANTHER" id="PTHR43639">
    <property type="entry name" value="OXIDOREDUCTASE, SHORT-CHAIN DEHYDROGENASE/REDUCTASE FAMILY (AFU_ORTHOLOGUE AFUA_5G02870)"/>
    <property type="match status" value="1"/>
</dbReference>
<proteinExistence type="inferred from homology"/>